<dbReference type="InterPro" id="IPR056949">
    <property type="entry name" value="CD59"/>
</dbReference>
<keyword evidence="8" id="KW-0325">Glycoprotein</keyword>
<evidence type="ECO:0000256" key="7">
    <source>
        <dbReference type="ARBA" id="ARBA00023157"/>
    </source>
</evidence>
<evidence type="ECO:0000259" key="13">
    <source>
        <dbReference type="SMART" id="SM00134"/>
    </source>
</evidence>
<accession>A0A8C6JXH2</accession>
<dbReference type="Proteomes" id="UP000694405">
    <property type="component" value="Chromosome 4"/>
</dbReference>
<sequence>MKAAAWAGAAAASQGRIMNKMNCILVTACIVLIAFCSSGYALRCYHCENSPSLCKTNSTCLATEDTCLQMKFGKLRTSSCWKASQCSMNDIAEFFQLDNFDFFCCQHDLCNEGAIPGLNKAAFSIASVLTMLWMLL</sequence>
<dbReference type="InterPro" id="IPR018363">
    <property type="entry name" value="CD59_antigen_CS"/>
</dbReference>
<dbReference type="GO" id="GO:0030154">
    <property type="term" value="P:cell differentiation"/>
    <property type="evidence" value="ECO:0007669"/>
    <property type="project" value="UniProtKB-ARBA"/>
</dbReference>
<reference evidence="14" key="2">
    <citation type="submission" date="2025-08" db="UniProtKB">
        <authorList>
            <consortium name="Ensembl"/>
        </authorList>
    </citation>
    <scope>IDENTIFICATION</scope>
</reference>
<evidence type="ECO:0000256" key="8">
    <source>
        <dbReference type="ARBA" id="ARBA00023180"/>
    </source>
</evidence>
<keyword evidence="9" id="KW-0449">Lipoprotein</keyword>
<evidence type="ECO:0000313" key="14">
    <source>
        <dbReference type="Ensembl" id="ENSMUNP00000019447.2"/>
    </source>
</evidence>
<organism evidence="14 15">
    <name type="scientific">Melopsittacus undulatus</name>
    <name type="common">Budgerigar</name>
    <name type="synonym">Psittacus undulatus</name>
    <dbReference type="NCBI Taxonomy" id="13146"/>
    <lineage>
        <taxon>Eukaryota</taxon>
        <taxon>Metazoa</taxon>
        <taxon>Chordata</taxon>
        <taxon>Craniata</taxon>
        <taxon>Vertebrata</taxon>
        <taxon>Euteleostomi</taxon>
        <taxon>Archelosauria</taxon>
        <taxon>Archosauria</taxon>
        <taxon>Dinosauria</taxon>
        <taxon>Saurischia</taxon>
        <taxon>Theropoda</taxon>
        <taxon>Coelurosauria</taxon>
        <taxon>Aves</taxon>
        <taxon>Neognathae</taxon>
        <taxon>Neoaves</taxon>
        <taxon>Telluraves</taxon>
        <taxon>Australaves</taxon>
        <taxon>Psittaciformes</taxon>
        <taxon>Psittaculidae</taxon>
        <taxon>Melopsittacus</taxon>
    </lineage>
</organism>
<dbReference type="Pfam" id="PF25152">
    <property type="entry name" value="CD59"/>
    <property type="match status" value="1"/>
</dbReference>
<evidence type="ECO:0000256" key="1">
    <source>
        <dbReference type="ARBA" id="ARBA00004589"/>
    </source>
</evidence>
<keyword evidence="7" id="KW-1015">Disulfide bond</keyword>
<dbReference type="PROSITE" id="PS00983">
    <property type="entry name" value="LY6_UPAR"/>
    <property type="match status" value="1"/>
</dbReference>
<proteinExistence type="predicted"/>
<keyword evidence="15" id="KW-1185">Reference proteome</keyword>
<comment type="subunit">
    <text evidence="2">Interacts with T-cell surface antigen CD2.</text>
</comment>
<reference evidence="14" key="1">
    <citation type="submission" date="2020-03" db="EMBL/GenBank/DDBJ databases">
        <title>Melopsittacus undulatus (budgerigar) genome, bMelUnd1, maternal haplotype with Z.</title>
        <authorList>
            <person name="Gedman G."/>
            <person name="Mountcastle J."/>
            <person name="Haase B."/>
            <person name="Formenti G."/>
            <person name="Wright T."/>
            <person name="Apodaca J."/>
            <person name="Pelan S."/>
            <person name="Chow W."/>
            <person name="Rhie A."/>
            <person name="Howe K."/>
            <person name="Fedrigo O."/>
            <person name="Jarvis E.D."/>
        </authorList>
    </citation>
    <scope>NUCLEOTIDE SEQUENCE [LARGE SCALE GENOMIC DNA]</scope>
</reference>
<dbReference type="CDD" id="cd23554">
    <property type="entry name" value="TFP_LU_ECD_CD59"/>
    <property type="match status" value="1"/>
</dbReference>
<dbReference type="AlphaFoldDB" id="A0A8C6JXH2"/>
<evidence type="ECO:0000256" key="4">
    <source>
        <dbReference type="ARBA" id="ARBA00022622"/>
    </source>
</evidence>
<dbReference type="SUPFAM" id="SSF57302">
    <property type="entry name" value="Snake toxin-like"/>
    <property type="match status" value="1"/>
</dbReference>
<dbReference type="PANTHER" id="PTHR10036">
    <property type="entry name" value="CD59 GLYCOPROTEIN"/>
    <property type="match status" value="1"/>
</dbReference>
<gene>
    <name evidence="14" type="primary">LOC101875127</name>
</gene>
<evidence type="ECO:0000256" key="12">
    <source>
        <dbReference type="ARBA" id="ARBA00031867"/>
    </source>
</evidence>
<dbReference type="InterPro" id="IPR045860">
    <property type="entry name" value="Snake_toxin-like_sf"/>
</dbReference>
<evidence type="ECO:0000256" key="10">
    <source>
        <dbReference type="ARBA" id="ARBA00029920"/>
    </source>
</evidence>
<keyword evidence="6" id="KW-0472">Membrane</keyword>
<dbReference type="Ensembl" id="ENSMUNT00000022313.2">
    <property type="protein sequence ID" value="ENSMUNP00000019447.2"/>
    <property type="gene ID" value="ENSMUNG00000014872.2"/>
</dbReference>
<protein>
    <recommendedName>
        <fullName evidence="3">CD59 glycoprotein</fullName>
    </recommendedName>
    <alternativeName>
        <fullName evidence="11">MAC-inhibitory protein</fullName>
    </alternativeName>
    <alternativeName>
        <fullName evidence="12">Membrane attack complex inhibition factor</fullName>
    </alternativeName>
    <alternativeName>
        <fullName evidence="10">Protectin</fullName>
    </alternativeName>
</protein>
<dbReference type="GO" id="GO:0098552">
    <property type="term" value="C:side of membrane"/>
    <property type="evidence" value="ECO:0007669"/>
    <property type="project" value="UniProtKB-KW"/>
</dbReference>
<feature type="domain" description="UPAR/Ly6" evidence="13">
    <location>
        <begin position="42"/>
        <end position="119"/>
    </location>
</feature>
<evidence type="ECO:0000256" key="6">
    <source>
        <dbReference type="ARBA" id="ARBA00023136"/>
    </source>
</evidence>
<evidence type="ECO:0000256" key="3">
    <source>
        <dbReference type="ARBA" id="ARBA00015038"/>
    </source>
</evidence>
<comment type="subcellular location">
    <subcellularLocation>
        <location evidence="1">Membrane</location>
        <topology evidence="1">Lipid-anchor</topology>
        <topology evidence="1">GPI-anchor</topology>
    </subcellularLocation>
</comment>
<evidence type="ECO:0000256" key="5">
    <source>
        <dbReference type="ARBA" id="ARBA00022729"/>
    </source>
</evidence>
<evidence type="ECO:0000256" key="9">
    <source>
        <dbReference type="ARBA" id="ARBA00023288"/>
    </source>
</evidence>
<evidence type="ECO:0000313" key="15">
    <source>
        <dbReference type="Proteomes" id="UP000694405"/>
    </source>
</evidence>
<evidence type="ECO:0000256" key="11">
    <source>
        <dbReference type="ARBA" id="ARBA00031590"/>
    </source>
</evidence>
<keyword evidence="4" id="KW-0336">GPI-anchor</keyword>
<dbReference type="PANTHER" id="PTHR10036:SF24">
    <property type="entry name" value="CD59 GLYCOPROTEIN"/>
    <property type="match status" value="1"/>
</dbReference>
<keyword evidence="5" id="KW-0732">Signal</keyword>
<dbReference type="Gene3D" id="2.10.60.10">
    <property type="entry name" value="CD59"/>
    <property type="match status" value="1"/>
</dbReference>
<reference evidence="14" key="3">
    <citation type="submission" date="2025-09" db="UniProtKB">
        <authorList>
            <consortium name="Ensembl"/>
        </authorList>
    </citation>
    <scope>IDENTIFICATION</scope>
</reference>
<evidence type="ECO:0000256" key="2">
    <source>
        <dbReference type="ARBA" id="ARBA00011481"/>
    </source>
</evidence>
<dbReference type="InterPro" id="IPR016054">
    <property type="entry name" value="LY6_UPA_recep-like"/>
</dbReference>
<name>A0A8C6JXH2_MELUD</name>
<dbReference type="SMART" id="SM00134">
    <property type="entry name" value="LU"/>
    <property type="match status" value="1"/>
</dbReference>
<accession>A0A8V5G747</accession>